<evidence type="ECO:0000256" key="2">
    <source>
        <dbReference type="SAM" id="Phobius"/>
    </source>
</evidence>
<keyword evidence="2" id="KW-0472">Membrane</keyword>
<dbReference type="GO" id="GO:0005509">
    <property type="term" value="F:calcium ion binding"/>
    <property type="evidence" value="ECO:0007669"/>
    <property type="project" value="InterPro"/>
</dbReference>
<keyword evidence="2" id="KW-0812">Transmembrane</keyword>
<feature type="compositionally biased region" description="Basic and acidic residues" evidence="1">
    <location>
        <begin position="82"/>
        <end position="95"/>
    </location>
</feature>
<evidence type="ECO:0000313" key="4">
    <source>
        <dbReference type="EMBL" id="KAK8926212.1"/>
    </source>
</evidence>
<evidence type="ECO:0000259" key="3">
    <source>
        <dbReference type="PROSITE" id="PS50222"/>
    </source>
</evidence>
<feature type="region of interest" description="Disordered" evidence="1">
    <location>
        <begin position="70"/>
        <end position="104"/>
    </location>
</feature>
<dbReference type="Proteomes" id="UP001418222">
    <property type="component" value="Unassembled WGS sequence"/>
</dbReference>
<dbReference type="InterPro" id="IPR002048">
    <property type="entry name" value="EF_hand_dom"/>
</dbReference>
<proteinExistence type="predicted"/>
<sequence>MEKNRGLEWNGRGFGLEATNSFPLVQFLMACALFHAVDLDDDGNLSRLELRAFIMGILITLLSFFGAASESRRPDFSGPKSKIKEAPNPKSRRPDFSGPKSKVKEAPNQKVINMKVVWIAEIYNFKVDHFSFWSHLDPHIRPRKNLISVSKQAGEQFTRLF</sequence>
<dbReference type="EMBL" id="JBBWWQ010000016">
    <property type="protein sequence ID" value="KAK8926212.1"/>
    <property type="molecule type" value="Genomic_DNA"/>
</dbReference>
<evidence type="ECO:0000256" key="1">
    <source>
        <dbReference type="SAM" id="MobiDB-lite"/>
    </source>
</evidence>
<dbReference type="PROSITE" id="PS50222">
    <property type="entry name" value="EF_HAND_2"/>
    <property type="match status" value="1"/>
</dbReference>
<gene>
    <name evidence="4" type="ORF">KSP39_PZI019011</name>
</gene>
<name>A0AAP0B3H6_9ASPA</name>
<keyword evidence="5" id="KW-1185">Reference proteome</keyword>
<feature type="transmembrane region" description="Helical" evidence="2">
    <location>
        <begin position="50"/>
        <end position="68"/>
    </location>
</feature>
<reference evidence="4 5" key="1">
    <citation type="journal article" date="2022" name="Nat. Plants">
        <title>Genomes of leafy and leafless Platanthera orchids illuminate the evolution of mycoheterotrophy.</title>
        <authorList>
            <person name="Li M.H."/>
            <person name="Liu K.W."/>
            <person name="Li Z."/>
            <person name="Lu H.C."/>
            <person name="Ye Q.L."/>
            <person name="Zhang D."/>
            <person name="Wang J.Y."/>
            <person name="Li Y.F."/>
            <person name="Zhong Z.M."/>
            <person name="Liu X."/>
            <person name="Yu X."/>
            <person name="Liu D.K."/>
            <person name="Tu X.D."/>
            <person name="Liu B."/>
            <person name="Hao Y."/>
            <person name="Liao X.Y."/>
            <person name="Jiang Y.T."/>
            <person name="Sun W.H."/>
            <person name="Chen J."/>
            <person name="Chen Y.Q."/>
            <person name="Ai Y."/>
            <person name="Zhai J.W."/>
            <person name="Wu S.S."/>
            <person name="Zhou Z."/>
            <person name="Hsiao Y.Y."/>
            <person name="Wu W.L."/>
            <person name="Chen Y.Y."/>
            <person name="Lin Y.F."/>
            <person name="Hsu J.L."/>
            <person name="Li C.Y."/>
            <person name="Wang Z.W."/>
            <person name="Zhao X."/>
            <person name="Zhong W.Y."/>
            <person name="Ma X.K."/>
            <person name="Ma L."/>
            <person name="Huang J."/>
            <person name="Chen G.Z."/>
            <person name="Huang M.Z."/>
            <person name="Huang L."/>
            <person name="Peng D.H."/>
            <person name="Luo Y.B."/>
            <person name="Zou S.Q."/>
            <person name="Chen S.P."/>
            <person name="Lan S."/>
            <person name="Tsai W.C."/>
            <person name="Van de Peer Y."/>
            <person name="Liu Z.J."/>
        </authorList>
    </citation>
    <scope>NUCLEOTIDE SEQUENCE [LARGE SCALE GENOMIC DNA]</scope>
    <source>
        <strain evidence="4">Lor287</strain>
    </source>
</reference>
<comment type="caution">
    <text evidence="4">The sequence shown here is derived from an EMBL/GenBank/DDBJ whole genome shotgun (WGS) entry which is preliminary data.</text>
</comment>
<dbReference type="PROSITE" id="PS00018">
    <property type="entry name" value="EF_HAND_1"/>
    <property type="match status" value="1"/>
</dbReference>
<dbReference type="InterPro" id="IPR018247">
    <property type="entry name" value="EF_Hand_1_Ca_BS"/>
</dbReference>
<feature type="domain" description="EF-hand" evidence="3">
    <location>
        <begin position="32"/>
        <end position="60"/>
    </location>
</feature>
<keyword evidence="2" id="KW-1133">Transmembrane helix</keyword>
<organism evidence="4 5">
    <name type="scientific">Platanthera zijinensis</name>
    <dbReference type="NCBI Taxonomy" id="2320716"/>
    <lineage>
        <taxon>Eukaryota</taxon>
        <taxon>Viridiplantae</taxon>
        <taxon>Streptophyta</taxon>
        <taxon>Embryophyta</taxon>
        <taxon>Tracheophyta</taxon>
        <taxon>Spermatophyta</taxon>
        <taxon>Magnoliopsida</taxon>
        <taxon>Liliopsida</taxon>
        <taxon>Asparagales</taxon>
        <taxon>Orchidaceae</taxon>
        <taxon>Orchidoideae</taxon>
        <taxon>Orchideae</taxon>
        <taxon>Orchidinae</taxon>
        <taxon>Platanthera</taxon>
    </lineage>
</organism>
<dbReference type="AlphaFoldDB" id="A0AAP0B3H6"/>
<accession>A0AAP0B3H6</accession>
<evidence type="ECO:0000313" key="5">
    <source>
        <dbReference type="Proteomes" id="UP001418222"/>
    </source>
</evidence>
<feature type="transmembrane region" description="Helical" evidence="2">
    <location>
        <begin position="21"/>
        <end position="38"/>
    </location>
</feature>
<protein>
    <recommendedName>
        <fullName evidence="3">EF-hand domain-containing protein</fullName>
    </recommendedName>
</protein>
<dbReference type="PROSITE" id="PS51257">
    <property type="entry name" value="PROKAR_LIPOPROTEIN"/>
    <property type="match status" value="1"/>
</dbReference>